<dbReference type="Gramene" id="ORGLA02G0091200.1">
    <property type="protein sequence ID" value="ORGLA02G0091200.1"/>
    <property type="gene ID" value="ORGLA02G0091200"/>
</dbReference>
<dbReference type="HOGENOM" id="CLU_2874551_0_0_1"/>
<accession>I1NYV6</accession>
<dbReference type="Proteomes" id="UP000007306">
    <property type="component" value="Chromosome 2"/>
</dbReference>
<sequence>MAAGIGGGKEQLGVEGIGGDLTTKGLPAGGSVEGEPSVGISGECYVAINLEVFMGVPLSPEICS</sequence>
<reference evidence="1" key="1">
    <citation type="submission" date="2015-06" db="UniProtKB">
        <authorList>
            <consortium name="EnsemblPlants"/>
        </authorList>
    </citation>
    <scope>IDENTIFICATION</scope>
</reference>
<evidence type="ECO:0000313" key="1">
    <source>
        <dbReference type="EnsemblPlants" id="ORGLA02G0091200.1"/>
    </source>
</evidence>
<protein>
    <submittedName>
        <fullName evidence="1">Uncharacterized protein</fullName>
    </submittedName>
</protein>
<reference evidence="1 2" key="2">
    <citation type="submission" date="2018-04" db="EMBL/GenBank/DDBJ databases">
        <title>OglaRS2 (Oryza glaberrima Reference Sequence Version 2).</title>
        <authorList>
            <person name="Zhang J."/>
            <person name="Kudrna D."/>
            <person name="Lee S."/>
            <person name="Talag J."/>
            <person name="Rajasekar S."/>
            <person name="Wing R.A."/>
        </authorList>
    </citation>
    <scope>NUCLEOTIDE SEQUENCE [LARGE SCALE GENOMIC DNA]</scope>
    <source>
        <strain evidence="1 2">cv. IRGC 96717</strain>
    </source>
</reference>
<evidence type="ECO:0000313" key="2">
    <source>
        <dbReference type="Proteomes" id="UP000007306"/>
    </source>
</evidence>
<keyword evidence="2" id="KW-1185">Reference proteome</keyword>
<organism evidence="1 2">
    <name type="scientific">Oryza glaberrima</name>
    <name type="common">African rice</name>
    <dbReference type="NCBI Taxonomy" id="4538"/>
    <lineage>
        <taxon>Eukaryota</taxon>
        <taxon>Viridiplantae</taxon>
        <taxon>Streptophyta</taxon>
        <taxon>Embryophyta</taxon>
        <taxon>Tracheophyta</taxon>
        <taxon>Spermatophyta</taxon>
        <taxon>Magnoliopsida</taxon>
        <taxon>Liliopsida</taxon>
        <taxon>Poales</taxon>
        <taxon>Poaceae</taxon>
        <taxon>BOP clade</taxon>
        <taxon>Oryzoideae</taxon>
        <taxon>Oryzeae</taxon>
        <taxon>Oryzinae</taxon>
        <taxon>Oryza</taxon>
    </lineage>
</organism>
<proteinExistence type="predicted"/>
<dbReference type="EnsemblPlants" id="ORGLA02G0091200.1">
    <property type="protein sequence ID" value="ORGLA02G0091200.1"/>
    <property type="gene ID" value="ORGLA02G0091200"/>
</dbReference>
<dbReference type="AlphaFoldDB" id="I1NYV6"/>
<name>I1NYV6_ORYGL</name>